<evidence type="ECO:0000313" key="10">
    <source>
        <dbReference type="Proteomes" id="UP000825051"/>
    </source>
</evidence>
<dbReference type="PANTHER" id="PTHR31619">
    <property type="entry name" value="4-HYDROXY-3-METHYLBUT-2-ENYL DIPHOSPHATE REDUCTASE, CHLOROPLASTIC"/>
    <property type="match status" value="1"/>
</dbReference>
<sequence length="538" mass="59500">MATARLENAFAEHTPPREFYTADGGGRRHRVFFAQVAGPSADAEIRFSSFDALLAEPSALAPSLAAVLGGLEPHLIDVPYLHLGENEFIYKFRPEKERNPAIYARDPEASALYQSKLCAAIKTLARRHERTATPAVALDFGPVSYVVPSHFGFCLGVKNAIERAYETLAENPERRVFMLSELIHNPFVNEDLLRRGLRYLQTDKGTPYTTSGRKATDAPGEPLLWDSLTPHDIVIIPAFGATDEDKKRLVRKGIAVCHYDATCMLVEKVWKAARAFGREGFTVIIHGKHEHEETKATFSNTRRYAPAVIIRNLEEAHLLGEIIAHGGEEGQRRFETTFAGRFTPGFSVERDLARIAVVNQTTLLMNETIGIIEHLREVYRQRFGDASLVGGSSRGDTLCYATQVNQDALSLALQEPLDAAFVIGGRNSSNTYQLYRLCAAQLGAKAYFIQSEASILSREEVEHYVFPAKGEHVGGHLERRALWPDDHQPKRILVTGGASCPDGIIQQVITRINGLFPAAALRSIDDVLADLSQVDVNA</sequence>
<comment type="pathway">
    <text evidence="8">Isoprenoid biosynthesis; dimethylallyl diphosphate biosynthesis; dimethylallyl diphosphate from (2E)-4-hydroxy-3-methylbutenyl diphosphate: step 1/1.</text>
</comment>
<dbReference type="EMBL" id="CP080507">
    <property type="protein sequence ID" value="QYM80794.1"/>
    <property type="molecule type" value="Genomic_DNA"/>
</dbReference>
<evidence type="ECO:0000256" key="5">
    <source>
        <dbReference type="ARBA" id="ARBA00023004"/>
    </source>
</evidence>
<reference evidence="9" key="1">
    <citation type="submission" date="2021-08" db="EMBL/GenBank/DDBJ databases">
        <title>Genome of a novel bacterium of the phylum Verrucomicrobia, Oleiharenicola sp. KSB-15.</title>
        <authorList>
            <person name="Chung J.-H."/>
            <person name="Ahn J.-H."/>
            <person name="Yoon Y."/>
            <person name="Kim D.-Y."/>
            <person name="An S.-H."/>
            <person name="Park I."/>
            <person name="Yeon J."/>
        </authorList>
    </citation>
    <scope>NUCLEOTIDE SEQUENCE</scope>
    <source>
        <strain evidence="9">KSB-15</strain>
    </source>
</reference>
<evidence type="ECO:0000256" key="8">
    <source>
        <dbReference type="ARBA" id="ARBA00046314"/>
    </source>
</evidence>
<comment type="cofactor">
    <cofactor evidence="1">
        <name>[4Fe-4S] cluster</name>
        <dbReference type="ChEBI" id="CHEBI:49883"/>
    </cofactor>
</comment>
<keyword evidence="2" id="KW-0004">4Fe-4S</keyword>
<dbReference type="Gene3D" id="3.40.50.11270">
    <property type="match status" value="1"/>
</dbReference>
<accession>A0A8F9TZL3</accession>
<name>A0A8F9TZL3_9BACT</name>
<keyword evidence="6" id="KW-0411">Iron-sulfur</keyword>
<keyword evidence="5" id="KW-0408">Iron</keyword>
<dbReference type="GO" id="GO:0046872">
    <property type="term" value="F:metal ion binding"/>
    <property type="evidence" value="ECO:0007669"/>
    <property type="project" value="UniProtKB-KW"/>
</dbReference>
<dbReference type="InterPro" id="IPR003451">
    <property type="entry name" value="LytB/IspH"/>
</dbReference>
<evidence type="ECO:0000313" key="9">
    <source>
        <dbReference type="EMBL" id="QYM80794.1"/>
    </source>
</evidence>
<dbReference type="GO" id="GO:0019288">
    <property type="term" value="P:isopentenyl diphosphate biosynthetic process, methylerythritol 4-phosphate pathway"/>
    <property type="evidence" value="ECO:0007669"/>
    <property type="project" value="InterPro"/>
</dbReference>
<dbReference type="Proteomes" id="UP000825051">
    <property type="component" value="Chromosome"/>
</dbReference>
<dbReference type="GO" id="GO:0051539">
    <property type="term" value="F:4 iron, 4 sulfur cluster binding"/>
    <property type="evidence" value="ECO:0007669"/>
    <property type="project" value="UniProtKB-KW"/>
</dbReference>
<evidence type="ECO:0000256" key="7">
    <source>
        <dbReference type="ARBA" id="ARBA00046313"/>
    </source>
</evidence>
<keyword evidence="4 9" id="KW-0560">Oxidoreductase</keyword>
<evidence type="ECO:0000256" key="3">
    <source>
        <dbReference type="ARBA" id="ARBA00022723"/>
    </source>
</evidence>
<dbReference type="CDD" id="cd13944">
    <property type="entry name" value="lytB_ispH"/>
    <property type="match status" value="1"/>
</dbReference>
<dbReference type="GO" id="GO:0050992">
    <property type="term" value="P:dimethylallyl diphosphate biosynthetic process"/>
    <property type="evidence" value="ECO:0007669"/>
    <property type="project" value="InterPro"/>
</dbReference>
<comment type="pathway">
    <text evidence="7">Isoprenoid biosynthesis; isopentenyl diphosphate biosynthesis via DXP pathway; isopentenyl diphosphate from 1-deoxy-D-xylulose 5-phosphate: step 6/6.</text>
</comment>
<dbReference type="Gene3D" id="3.40.1010.20">
    <property type="entry name" value="4-hydroxy-3-methylbut-2-enyl diphosphate reductase, catalytic domain"/>
    <property type="match status" value="2"/>
</dbReference>
<dbReference type="NCBIfam" id="TIGR00216">
    <property type="entry name" value="ispH_lytB"/>
    <property type="match status" value="1"/>
</dbReference>
<dbReference type="EC" id="1.17.7.4" evidence="9"/>
<evidence type="ECO:0000256" key="2">
    <source>
        <dbReference type="ARBA" id="ARBA00022485"/>
    </source>
</evidence>
<protein>
    <submittedName>
        <fullName evidence="9">4-hydroxy-3-methylbut-2-enyl diphosphate reductase</fullName>
        <ecNumber evidence="9">1.17.7.4</ecNumber>
    </submittedName>
</protein>
<dbReference type="PANTHER" id="PTHR31619:SF5">
    <property type="entry name" value="4-HYDROXY-3-METHYLBUT-2-ENYL DIPHOSPHATE REDUCTASE, CHLOROPLASTIC"/>
    <property type="match status" value="1"/>
</dbReference>
<keyword evidence="10" id="KW-1185">Reference proteome</keyword>
<dbReference type="KEGG" id="ole:K0B96_08460"/>
<gene>
    <name evidence="9" type="primary">ispH</name>
    <name evidence="9" type="ORF">K0B96_08460</name>
</gene>
<proteinExistence type="predicted"/>
<organism evidence="9 10">
    <name type="scientific">Horticoccus luteus</name>
    <dbReference type="NCBI Taxonomy" id="2862869"/>
    <lineage>
        <taxon>Bacteria</taxon>
        <taxon>Pseudomonadati</taxon>
        <taxon>Verrucomicrobiota</taxon>
        <taxon>Opitutia</taxon>
        <taxon>Opitutales</taxon>
        <taxon>Opitutaceae</taxon>
        <taxon>Horticoccus</taxon>
    </lineage>
</organism>
<dbReference type="GO" id="GO:0051745">
    <property type="term" value="F:4-hydroxy-3-methylbut-2-enyl diphosphate reductase activity"/>
    <property type="evidence" value="ECO:0007669"/>
    <property type="project" value="UniProtKB-EC"/>
</dbReference>
<dbReference type="AlphaFoldDB" id="A0A8F9TZL3"/>
<dbReference type="Pfam" id="PF02401">
    <property type="entry name" value="LYTB"/>
    <property type="match status" value="1"/>
</dbReference>
<evidence type="ECO:0000256" key="4">
    <source>
        <dbReference type="ARBA" id="ARBA00023002"/>
    </source>
</evidence>
<evidence type="ECO:0000256" key="6">
    <source>
        <dbReference type="ARBA" id="ARBA00023014"/>
    </source>
</evidence>
<evidence type="ECO:0000256" key="1">
    <source>
        <dbReference type="ARBA" id="ARBA00001966"/>
    </source>
</evidence>
<keyword evidence="3" id="KW-0479">Metal-binding</keyword>